<evidence type="ECO:0000313" key="2">
    <source>
        <dbReference type="WBParaSite" id="TTAC_0001123301-mRNA-1"/>
    </source>
</evidence>
<proteinExistence type="predicted"/>
<dbReference type="STRING" id="6205.A0A0R3XCF6"/>
<evidence type="ECO:0000256" key="1">
    <source>
        <dbReference type="SAM" id="MobiDB-lite"/>
    </source>
</evidence>
<sequence>LYVGEATVQPADKCIVQTATNSRLTAATNESSWSLLHAAVPTPSPSAQPNTTSTFYFDSSCASMNFPSPPSSSGSGGSGRPSNHPIMGTSLYSAGSSGGIQRSCTFPNSQQEAFAGVSRPPQPLYNPSCTPGRALVSVETQTSREQVTELDETVGEVIGVTKRNQRPVAKRHLYINILDDFEGGDVKLSS</sequence>
<reference evidence="2" key="1">
    <citation type="submission" date="2017-02" db="UniProtKB">
        <authorList>
            <consortium name="WormBaseParasite"/>
        </authorList>
    </citation>
    <scope>IDENTIFICATION</scope>
</reference>
<accession>A0A0R3XCF6</accession>
<organism evidence="2">
    <name type="scientific">Hydatigena taeniaeformis</name>
    <name type="common">Feline tapeworm</name>
    <name type="synonym">Taenia taeniaeformis</name>
    <dbReference type="NCBI Taxonomy" id="6205"/>
    <lineage>
        <taxon>Eukaryota</taxon>
        <taxon>Metazoa</taxon>
        <taxon>Spiralia</taxon>
        <taxon>Lophotrochozoa</taxon>
        <taxon>Platyhelminthes</taxon>
        <taxon>Cestoda</taxon>
        <taxon>Eucestoda</taxon>
        <taxon>Cyclophyllidea</taxon>
        <taxon>Taeniidae</taxon>
        <taxon>Hydatigera</taxon>
    </lineage>
</organism>
<name>A0A0R3XCF6_HYDTA</name>
<protein>
    <submittedName>
        <fullName evidence="2">LSM14 domain-containing protein</fullName>
    </submittedName>
</protein>
<dbReference type="WBParaSite" id="TTAC_0001123301-mRNA-1">
    <property type="protein sequence ID" value="TTAC_0001123301-mRNA-1"/>
    <property type="gene ID" value="TTAC_0001123301"/>
</dbReference>
<feature type="region of interest" description="Disordered" evidence="1">
    <location>
        <begin position="67"/>
        <end position="92"/>
    </location>
</feature>
<dbReference type="AlphaFoldDB" id="A0A0R3XCF6"/>